<evidence type="ECO:0000256" key="6">
    <source>
        <dbReference type="ARBA" id="ARBA00031154"/>
    </source>
</evidence>
<dbReference type="InterPro" id="IPR032963">
    <property type="entry name" value="Gclm"/>
</dbReference>
<evidence type="ECO:0000256" key="3">
    <source>
        <dbReference type="ARBA" id="ARBA00011532"/>
    </source>
</evidence>
<dbReference type="InParanoid" id="A0A1X2HRK5"/>
<dbReference type="GO" id="GO:0030234">
    <property type="term" value="F:enzyme regulator activity"/>
    <property type="evidence" value="ECO:0007669"/>
    <property type="project" value="TreeGrafter"/>
</dbReference>
<dbReference type="STRING" id="13706.A0A1X2HRK5"/>
<protein>
    <recommendedName>
        <fullName evidence="7">GCS light chain</fullName>
    </recommendedName>
    <alternativeName>
        <fullName evidence="5">Gamma-ECS regulatory subunit</fullName>
    </alternativeName>
    <alternativeName>
        <fullName evidence="8">Gamma-glutamylcysteine synthetase regulatory subunit</fullName>
    </alternativeName>
    <alternativeName>
        <fullName evidence="6">Glutamate--cysteine ligase modifier subunit</fullName>
    </alternativeName>
</protein>
<name>A0A1X2HRK5_SYNRA</name>
<dbReference type="GO" id="GO:0006750">
    <property type="term" value="P:glutathione biosynthetic process"/>
    <property type="evidence" value="ECO:0007669"/>
    <property type="project" value="UniProtKB-UniPathway"/>
</dbReference>
<reference evidence="10 11" key="1">
    <citation type="submission" date="2016-07" db="EMBL/GenBank/DDBJ databases">
        <title>Pervasive Adenine N6-methylation of Active Genes in Fungi.</title>
        <authorList>
            <consortium name="DOE Joint Genome Institute"/>
            <person name="Mondo S.J."/>
            <person name="Dannebaum R.O."/>
            <person name="Kuo R.C."/>
            <person name="Labutti K."/>
            <person name="Haridas S."/>
            <person name="Kuo A."/>
            <person name="Salamov A."/>
            <person name="Ahrendt S.R."/>
            <person name="Lipzen A."/>
            <person name="Sullivan W."/>
            <person name="Andreopoulos W.B."/>
            <person name="Clum A."/>
            <person name="Lindquist E."/>
            <person name="Daum C."/>
            <person name="Ramamoorthy G.K."/>
            <person name="Gryganskyi A."/>
            <person name="Culley D."/>
            <person name="Magnuson J.K."/>
            <person name="James T.Y."/>
            <person name="O'Malley M.A."/>
            <person name="Stajich J.E."/>
            <person name="Spatafora J.W."/>
            <person name="Visel A."/>
            <person name="Grigoriev I.V."/>
        </authorList>
    </citation>
    <scope>NUCLEOTIDE SEQUENCE [LARGE SCALE GENOMIC DNA]</scope>
    <source>
        <strain evidence="10 11">NRRL 2496</strain>
    </source>
</reference>
<dbReference type="Pfam" id="PF00248">
    <property type="entry name" value="Aldo_ket_red"/>
    <property type="match status" value="1"/>
</dbReference>
<evidence type="ECO:0000256" key="4">
    <source>
        <dbReference type="ARBA" id="ARBA00022684"/>
    </source>
</evidence>
<feature type="domain" description="NADP-dependent oxidoreductase" evidence="9">
    <location>
        <begin position="105"/>
        <end position="210"/>
    </location>
</feature>
<evidence type="ECO:0000256" key="7">
    <source>
        <dbReference type="ARBA" id="ARBA00031732"/>
    </source>
</evidence>
<comment type="pathway">
    <text evidence="1">Sulfur metabolism; glutathione biosynthesis; glutathione from L-cysteine and L-glutamate: step 1/2.</text>
</comment>
<dbReference type="GO" id="GO:0035226">
    <property type="term" value="F:glutamate-cysteine ligase catalytic subunit binding"/>
    <property type="evidence" value="ECO:0007669"/>
    <property type="project" value="InterPro"/>
</dbReference>
<comment type="similarity">
    <text evidence="2">Belongs to the aldo/keto reductase family. Glutamate--cysteine ligase light chain subfamily.</text>
</comment>
<accession>A0A1X2HRK5</accession>
<dbReference type="OrthoDB" id="5596051at2759"/>
<evidence type="ECO:0000256" key="5">
    <source>
        <dbReference type="ARBA" id="ARBA00030406"/>
    </source>
</evidence>
<evidence type="ECO:0000313" key="10">
    <source>
        <dbReference type="EMBL" id="ORZ02183.1"/>
    </source>
</evidence>
<dbReference type="InterPro" id="IPR036812">
    <property type="entry name" value="NAD(P)_OxRdtase_dom_sf"/>
</dbReference>
<comment type="caution">
    <text evidence="10">The sequence shown here is derived from an EMBL/GenBank/DDBJ whole genome shotgun (WGS) entry which is preliminary data.</text>
</comment>
<keyword evidence="4" id="KW-0317">Glutathione biosynthesis</keyword>
<keyword evidence="11" id="KW-1185">Reference proteome</keyword>
<gene>
    <name evidence="10" type="ORF">BCR43DRAFT_519555</name>
</gene>
<evidence type="ECO:0000256" key="2">
    <source>
        <dbReference type="ARBA" id="ARBA00008612"/>
    </source>
</evidence>
<dbReference type="GO" id="GO:0017109">
    <property type="term" value="C:glutamate-cysteine ligase complex"/>
    <property type="evidence" value="ECO:0007669"/>
    <property type="project" value="TreeGrafter"/>
</dbReference>
<proteinExistence type="inferred from homology"/>
<dbReference type="SUPFAM" id="SSF51430">
    <property type="entry name" value="NAD(P)-linked oxidoreductase"/>
    <property type="match status" value="1"/>
</dbReference>
<sequence>MPAQAIPSLLHLPSFDTITLYTGNLMRSGMPGRAHKKSNTELFHALDTTLAQALNTPLVDYDNRDRALQTPRHPVTKIRPDDRADVEVTAKVFLLHDDVYPDEALRTLRAALDIQTVDNVLVATQQKQRGETWQALESGVTQGQIGRWGVVNFSREDLEALLNKQEARPTMNQIRVATPELMETAKRHGIELLHNNDGDDLVNTSALTKLLADRGVVKGARVVPRWVVKYHVLVRCRGVVADKGYIVVGDVLA</sequence>
<evidence type="ECO:0000256" key="8">
    <source>
        <dbReference type="ARBA" id="ARBA00032926"/>
    </source>
</evidence>
<evidence type="ECO:0000313" key="11">
    <source>
        <dbReference type="Proteomes" id="UP000242180"/>
    </source>
</evidence>
<dbReference type="Gene3D" id="3.20.20.100">
    <property type="entry name" value="NADP-dependent oxidoreductase domain"/>
    <property type="match status" value="1"/>
</dbReference>
<dbReference type="UniPathway" id="UPA00142">
    <property type="reaction ID" value="UER00209"/>
</dbReference>
<evidence type="ECO:0000259" key="9">
    <source>
        <dbReference type="Pfam" id="PF00248"/>
    </source>
</evidence>
<evidence type="ECO:0000256" key="1">
    <source>
        <dbReference type="ARBA" id="ARBA00005006"/>
    </source>
</evidence>
<dbReference type="PANTHER" id="PTHR13295">
    <property type="entry name" value="GLUTAMATE CYSTEINE LIGASE REGULATORY SUBUNIT"/>
    <property type="match status" value="1"/>
</dbReference>
<dbReference type="EMBL" id="MCGN01000001">
    <property type="protein sequence ID" value="ORZ02183.1"/>
    <property type="molecule type" value="Genomic_DNA"/>
</dbReference>
<dbReference type="InterPro" id="IPR023210">
    <property type="entry name" value="NADP_OxRdtase_dom"/>
</dbReference>
<dbReference type="Proteomes" id="UP000242180">
    <property type="component" value="Unassembled WGS sequence"/>
</dbReference>
<organism evidence="10 11">
    <name type="scientific">Syncephalastrum racemosum</name>
    <name type="common">Filamentous fungus</name>
    <dbReference type="NCBI Taxonomy" id="13706"/>
    <lineage>
        <taxon>Eukaryota</taxon>
        <taxon>Fungi</taxon>
        <taxon>Fungi incertae sedis</taxon>
        <taxon>Mucoromycota</taxon>
        <taxon>Mucoromycotina</taxon>
        <taxon>Mucoromycetes</taxon>
        <taxon>Mucorales</taxon>
        <taxon>Syncephalastraceae</taxon>
        <taxon>Syncephalastrum</taxon>
    </lineage>
</organism>
<dbReference type="OMA" id="MISCEVP"/>
<dbReference type="PANTHER" id="PTHR13295:SF4">
    <property type="entry name" value="GLUTAMATE--CYSTEINE LIGASE REGULATORY SUBUNIT"/>
    <property type="match status" value="1"/>
</dbReference>
<comment type="subunit">
    <text evidence="3">Heterodimer of a catalytic heavy chain and a regulatory light chain.</text>
</comment>
<dbReference type="AlphaFoldDB" id="A0A1X2HRK5"/>